<evidence type="ECO:0000313" key="3">
    <source>
        <dbReference type="Proteomes" id="UP000886520"/>
    </source>
</evidence>
<name>A0A9D4U4S9_ADICA</name>
<sequence>EGKQGANLHGVKGALPVEKGGARVGRRASRGGGQVGGHEDGARRWRGLQSRQLRKGKLAEVESYKRWPQEGEGRICRPMLYRRRKRGGCRTARREGVTKEGREGCSRRGEEGVLEALCSGRRSQGPAN</sequence>
<gene>
    <name evidence="2" type="ORF">GOP47_0024099</name>
</gene>
<feature type="region of interest" description="Disordered" evidence="1">
    <location>
        <begin position="1"/>
        <end position="45"/>
    </location>
</feature>
<proteinExistence type="predicted"/>
<comment type="caution">
    <text evidence="2">The sequence shown here is derived from an EMBL/GenBank/DDBJ whole genome shotgun (WGS) entry which is preliminary data.</text>
</comment>
<evidence type="ECO:0000256" key="1">
    <source>
        <dbReference type="SAM" id="MobiDB-lite"/>
    </source>
</evidence>
<dbReference type="EMBL" id="JABFUD020000023">
    <property type="protein sequence ID" value="KAI5061594.1"/>
    <property type="molecule type" value="Genomic_DNA"/>
</dbReference>
<dbReference type="Proteomes" id="UP000886520">
    <property type="component" value="Chromosome 23"/>
</dbReference>
<feature type="non-terminal residue" evidence="2">
    <location>
        <position position="1"/>
    </location>
</feature>
<feature type="region of interest" description="Disordered" evidence="1">
    <location>
        <begin position="89"/>
        <end position="110"/>
    </location>
</feature>
<dbReference type="AlphaFoldDB" id="A0A9D4U4S9"/>
<evidence type="ECO:0000313" key="2">
    <source>
        <dbReference type="EMBL" id="KAI5061594.1"/>
    </source>
</evidence>
<reference evidence="2" key="1">
    <citation type="submission" date="2021-01" db="EMBL/GenBank/DDBJ databases">
        <title>Adiantum capillus-veneris genome.</title>
        <authorList>
            <person name="Fang Y."/>
            <person name="Liao Q."/>
        </authorList>
    </citation>
    <scope>NUCLEOTIDE SEQUENCE</scope>
    <source>
        <strain evidence="2">H3</strain>
        <tissue evidence="2">Leaf</tissue>
    </source>
</reference>
<protein>
    <submittedName>
        <fullName evidence="2">Uncharacterized protein</fullName>
    </submittedName>
</protein>
<keyword evidence="3" id="KW-1185">Reference proteome</keyword>
<accession>A0A9D4U4S9</accession>
<organism evidence="2 3">
    <name type="scientific">Adiantum capillus-veneris</name>
    <name type="common">Maidenhair fern</name>
    <dbReference type="NCBI Taxonomy" id="13818"/>
    <lineage>
        <taxon>Eukaryota</taxon>
        <taxon>Viridiplantae</taxon>
        <taxon>Streptophyta</taxon>
        <taxon>Embryophyta</taxon>
        <taxon>Tracheophyta</taxon>
        <taxon>Polypodiopsida</taxon>
        <taxon>Polypodiidae</taxon>
        <taxon>Polypodiales</taxon>
        <taxon>Pteridineae</taxon>
        <taxon>Pteridaceae</taxon>
        <taxon>Vittarioideae</taxon>
        <taxon>Adiantum</taxon>
    </lineage>
</organism>
<feature type="compositionally biased region" description="Basic and acidic residues" evidence="1">
    <location>
        <begin position="92"/>
        <end position="110"/>
    </location>
</feature>